<protein>
    <submittedName>
        <fullName evidence="1">Uncharacterized protein</fullName>
    </submittedName>
</protein>
<reference evidence="1" key="2">
    <citation type="journal article" date="2023" name="Proc. Natl. Acad. Sci. U.S.A.">
        <title>A global phylogenomic analysis of the shiitake genus Lentinula.</title>
        <authorList>
            <person name="Sierra-Patev S."/>
            <person name="Min B."/>
            <person name="Naranjo-Ortiz M."/>
            <person name="Looney B."/>
            <person name="Konkel Z."/>
            <person name="Slot J.C."/>
            <person name="Sakamoto Y."/>
            <person name="Steenwyk J.L."/>
            <person name="Rokas A."/>
            <person name="Carro J."/>
            <person name="Camarero S."/>
            <person name="Ferreira P."/>
            <person name="Molpeceres G."/>
            <person name="Ruiz-Duenas F.J."/>
            <person name="Serrano A."/>
            <person name="Henrissat B."/>
            <person name="Drula E."/>
            <person name="Hughes K.W."/>
            <person name="Mata J.L."/>
            <person name="Ishikawa N.K."/>
            <person name="Vargas-Isla R."/>
            <person name="Ushijima S."/>
            <person name="Smith C.A."/>
            <person name="Donoghue J."/>
            <person name="Ahrendt S."/>
            <person name="Andreopoulos W."/>
            <person name="He G."/>
            <person name="LaButti K."/>
            <person name="Lipzen A."/>
            <person name="Ng V."/>
            <person name="Riley R."/>
            <person name="Sandor L."/>
            <person name="Barry K."/>
            <person name="Martinez A.T."/>
            <person name="Xiao Y."/>
            <person name="Gibbons J.G."/>
            <person name="Terashima K."/>
            <person name="Grigoriev I.V."/>
            <person name="Hibbett D."/>
        </authorList>
    </citation>
    <scope>NUCLEOTIDE SEQUENCE</scope>
    <source>
        <strain evidence="1">Sp2 HRB7682 ss15</strain>
    </source>
</reference>
<sequence length="262" mass="30329">MDSSNSEPRKSDRKLQATLLLAYTDKGKEILETEFNEWYDEEHVPRLFNFPGCSNASRYRAIDAKYPPWAALYCLDSPEILASQEWSELPNQASDNEKFILETIPVVTWSIYTLFHRSCNGFIPASTGAGKVICIVHLQLTRNPEAATSAHEQKKLEVDFIQWYRETAEQGISATPGWVQSKMYLRYHDHSGNDNSQLKTTPELKSTMTSGVLMIHEWDERDDEMEFSKFEANFGGQVGIWEKENLCRVKRDTRILRLHKEW</sequence>
<dbReference type="Proteomes" id="UP001150238">
    <property type="component" value="Unassembled WGS sequence"/>
</dbReference>
<dbReference type="EMBL" id="JANVFS010000017">
    <property type="protein sequence ID" value="KAJ4478832.1"/>
    <property type="molecule type" value="Genomic_DNA"/>
</dbReference>
<accession>A0A9W9DP50</accession>
<dbReference type="AlphaFoldDB" id="A0A9W9DP50"/>
<proteinExistence type="predicted"/>
<reference evidence="1" key="1">
    <citation type="submission" date="2022-08" db="EMBL/GenBank/DDBJ databases">
        <authorList>
            <consortium name="DOE Joint Genome Institute"/>
            <person name="Min B."/>
            <person name="Riley R."/>
            <person name="Sierra-Patev S."/>
            <person name="Naranjo-Ortiz M."/>
            <person name="Looney B."/>
            <person name="Konkel Z."/>
            <person name="Slot J.C."/>
            <person name="Sakamoto Y."/>
            <person name="Steenwyk J.L."/>
            <person name="Rokas A."/>
            <person name="Carro J."/>
            <person name="Camarero S."/>
            <person name="Ferreira P."/>
            <person name="Molpeceres G."/>
            <person name="Ruiz-Duenas F.J."/>
            <person name="Serrano A."/>
            <person name="Henrissat B."/>
            <person name="Drula E."/>
            <person name="Hughes K.W."/>
            <person name="Mata J.L."/>
            <person name="Ishikawa N.K."/>
            <person name="Vargas-Isla R."/>
            <person name="Ushijima S."/>
            <person name="Smith C.A."/>
            <person name="Ahrendt S."/>
            <person name="Andreopoulos W."/>
            <person name="He G."/>
            <person name="Labutti K."/>
            <person name="Lipzen A."/>
            <person name="Ng V."/>
            <person name="Sandor L."/>
            <person name="Barry K."/>
            <person name="Martinez A.T."/>
            <person name="Xiao Y."/>
            <person name="Gibbons J.G."/>
            <person name="Terashima K."/>
            <person name="Hibbett D.S."/>
            <person name="Grigoriev I.V."/>
        </authorList>
    </citation>
    <scope>NUCLEOTIDE SEQUENCE</scope>
    <source>
        <strain evidence="1">Sp2 HRB7682 ss15</strain>
    </source>
</reference>
<gene>
    <name evidence="1" type="ORF">C8J55DRAFT_515033</name>
</gene>
<evidence type="ECO:0000313" key="2">
    <source>
        <dbReference type="Proteomes" id="UP001150238"/>
    </source>
</evidence>
<name>A0A9W9DP50_9AGAR</name>
<comment type="caution">
    <text evidence="1">The sequence shown here is derived from an EMBL/GenBank/DDBJ whole genome shotgun (WGS) entry which is preliminary data.</text>
</comment>
<evidence type="ECO:0000313" key="1">
    <source>
        <dbReference type="EMBL" id="KAJ4478832.1"/>
    </source>
</evidence>
<organism evidence="1 2">
    <name type="scientific">Lentinula lateritia</name>
    <dbReference type="NCBI Taxonomy" id="40482"/>
    <lineage>
        <taxon>Eukaryota</taxon>
        <taxon>Fungi</taxon>
        <taxon>Dikarya</taxon>
        <taxon>Basidiomycota</taxon>
        <taxon>Agaricomycotina</taxon>
        <taxon>Agaricomycetes</taxon>
        <taxon>Agaricomycetidae</taxon>
        <taxon>Agaricales</taxon>
        <taxon>Marasmiineae</taxon>
        <taxon>Omphalotaceae</taxon>
        <taxon>Lentinula</taxon>
    </lineage>
</organism>